<dbReference type="InterPro" id="IPR041542">
    <property type="entry name" value="GH43_C2"/>
</dbReference>
<gene>
    <name evidence="8" type="ORF">BJ991_003450</name>
</gene>
<dbReference type="Proteomes" id="UP000576969">
    <property type="component" value="Unassembled WGS sequence"/>
</dbReference>
<accession>A0A7Y9GRN6</accession>
<dbReference type="PANTHER" id="PTHR42812">
    <property type="entry name" value="BETA-XYLOSIDASE"/>
    <property type="match status" value="1"/>
</dbReference>
<dbReference type="InterPro" id="IPR006710">
    <property type="entry name" value="Glyco_hydro_43"/>
</dbReference>
<comment type="caution">
    <text evidence="8">The sequence shown here is derived from an EMBL/GenBank/DDBJ whole genome shotgun (WGS) entry which is preliminary data.</text>
</comment>
<keyword evidence="3 6" id="KW-0326">Glycosidase</keyword>
<evidence type="ECO:0000313" key="8">
    <source>
        <dbReference type="EMBL" id="NYE21422.1"/>
    </source>
</evidence>
<evidence type="ECO:0000259" key="7">
    <source>
        <dbReference type="Pfam" id="PF17851"/>
    </source>
</evidence>
<sequence length="516" mass="55023">MGSYRNPILPGCHPDPSICRVGDEYYLVTSTFEYLPGLPIHRSTNLVDWEPIGHAIHREGQLDLSRVPSSKGLYAPTIRHHNGRFHVICTLVPGVVDGVYRDLPGARSGHFVVTASDPAGPWSDPVWFDGLPGIDPSLTFDGDRVWMCATAPAEGDAWTGRNAIWLVELDPETFAPIGERTPIWTGALADAEWSEAPHIVRHPDGGWVLVTAEGGTARDHSVAVAYADEITGPYRGDPGNPRLTHRHLGEDVAIQNVGHADLVEAPDGRTWAVALATQTIDGTDALMSRQTMLVPVAWEGSRAVFAPGAGRIEEHVEAEGVPEQHPWPSVIRDDFDGDALDLAWNGVRALPETFADLTAKRGSVRLAATPTEPSEVGVTAFLGRRVPTSRCSISASVALVPGDGALRAGLLLRTSERGCLEVSVDRAGRVRGVLWADGDAHELGETAVPPGAPVALTIGVDGHRVDLTAAGFAFASTDVAGVLTTGRTSWFVGSWFGPFAVGDGFADVEFAEVRTA</sequence>
<evidence type="ECO:0000256" key="1">
    <source>
        <dbReference type="ARBA" id="ARBA00009865"/>
    </source>
</evidence>
<dbReference type="InterPro" id="IPR013320">
    <property type="entry name" value="ConA-like_dom_sf"/>
</dbReference>
<dbReference type="InterPro" id="IPR023296">
    <property type="entry name" value="Glyco_hydro_beta-prop_sf"/>
</dbReference>
<dbReference type="Pfam" id="PF04616">
    <property type="entry name" value="Glyco_hydro_43"/>
    <property type="match status" value="1"/>
</dbReference>
<comment type="similarity">
    <text evidence="1 6">Belongs to the glycosyl hydrolase 43 family.</text>
</comment>
<dbReference type="AlphaFoldDB" id="A0A7Y9GRN6"/>
<dbReference type="SUPFAM" id="SSF75005">
    <property type="entry name" value="Arabinanase/levansucrase/invertase"/>
    <property type="match status" value="1"/>
</dbReference>
<protein>
    <submittedName>
        <fullName evidence="8">Alpha-N-arabinofuranosidase</fullName>
        <ecNumber evidence="8">3.2.1.55</ecNumber>
    </submittedName>
</protein>
<name>A0A7Y9GRN6_9MICO</name>
<dbReference type="CDD" id="cd18617">
    <property type="entry name" value="GH43_XynB-like"/>
    <property type="match status" value="1"/>
</dbReference>
<feature type="site" description="Important for catalytic activity, responsible for pKa modulation of the active site Glu and correct orientation of both the proton donor and substrate" evidence="5">
    <location>
        <position position="135"/>
    </location>
</feature>
<evidence type="ECO:0000256" key="5">
    <source>
        <dbReference type="PIRSR" id="PIRSR606710-2"/>
    </source>
</evidence>
<evidence type="ECO:0000256" key="3">
    <source>
        <dbReference type="ARBA" id="ARBA00023295"/>
    </source>
</evidence>
<dbReference type="InterPro" id="IPR051795">
    <property type="entry name" value="Glycosyl_Hydrlase_43"/>
</dbReference>
<dbReference type="Pfam" id="PF17851">
    <property type="entry name" value="GH43_C2"/>
    <property type="match status" value="1"/>
</dbReference>
<evidence type="ECO:0000313" key="9">
    <source>
        <dbReference type="Proteomes" id="UP000576969"/>
    </source>
</evidence>
<proteinExistence type="inferred from homology"/>
<evidence type="ECO:0000256" key="2">
    <source>
        <dbReference type="ARBA" id="ARBA00022801"/>
    </source>
</evidence>
<dbReference type="RefSeq" id="WP_179492016.1">
    <property type="nucleotide sequence ID" value="NZ_JACCBV010000001.1"/>
</dbReference>
<organism evidence="8 9">
    <name type="scientific">Microbacterium immunditiarum</name>
    <dbReference type="NCBI Taxonomy" id="337480"/>
    <lineage>
        <taxon>Bacteria</taxon>
        <taxon>Bacillati</taxon>
        <taxon>Actinomycetota</taxon>
        <taxon>Actinomycetes</taxon>
        <taxon>Micrococcales</taxon>
        <taxon>Microbacteriaceae</taxon>
        <taxon>Microbacterium</taxon>
    </lineage>
</organism>
<dbReference type="PANTHER" id="PTHR42812:SF12">
    <property type="entry name" value="BETA-XYLOSIDASE-RELATED"/>
    <property type="match status" value="1"/>
</dbReference>
<dbReference type="Gene3D" id="2.60.120.200">
    <property type="match status" value="1"/>
</dbReference>
<feature type="active site" description="Proton donor" evidence="4">
    <location>
        <position position="195"/>
    </location>
</feature>
<dbReference type="GO" id="GO:0005975">
    <property type="term" value="P:carbohydrate metabolic process"/>
    <property type="evidence" value="ECO:0007669"/>
    <property type="project" value="InterPro"/>
</dbReference>
<dbReference type="Gene3D" id="2.115.10.20">
    <property type="entry name" value="Glycosyl hydrolase domain, family 43"/>
    <property type="match status" value="1"/>
</dbReference>
<feature type="domain" description="Beta-xylosidase C-terminal Concanavalin A-like" evidence="7">
    <location>
        <begin position="332"/>
        <end position="512"/>
    </location>
</feature>
<dbReference type="SUPFAM" id="SSF49899">
    <property type="entry name" value="Concanavalin A-like lectins/glucanases"/>
    <property type="match status" value="1"/>
</dbReference>
<reference evidence="8 9" key="1">
    <citation type="submission" date="2020-07" db="EMBL/GenBank/DDBJ databases">
        <title>Sequencing the genomes of 1000 actinobacteria strains.</title>
        <authorList>
            <person name="Klenk H.-P."/>
        </authorList>
    </citation>
    <scope>NUCLEOTIDE SEQUENCE [LARGE SCALE GENOMIC DNA]</scope>
    <source>
        <strain evidence="8 9">DSM 24662</strain>
    </source>
</reference>
<evidence type="ECO:0000256" key="4">
    <source>
        <dbReference type="PIRSR" id="PIRSR606710-1"/>
    </source>
</evidence>
<feature type="active site" description="Proton acceptor" evidence="4">
    <location>
        <position position="15"/>
    </location>
</feature>
<keyword evidence="2 6" id="KW-0378">Hydrolase</keyword>
<dbReference type="EC" id="3.2.1.55" evidence="8"/>
<dbReference type="EMBL" id="JACCBV010000001">
    <property type="protein sequence ID" value="NYE21422.1"/>
    <property type="molecule type" value="Genomic_DNA"/>
</dbReference>
<evidence type="ECO:0000256" key="6">
    <source>
        <dbReference type="RuleBase" id="RU361187"/>
    </source>
</evidence>
<keyword evidence="9" id="KW-1185">Reference proteome</keyword>
<dbReference type="GO" id="GO:0046556">
    <property type="term" value="F:alpha-L-arabinofuranosidase activity"/>
    <property type="evidence" value="ECO:0007669"/>
    <property type="project" value="UniProtKB-EC"/>
</dbReference>